<feature type="region of interest" description="Disordered" evidence="1">
    <location>
        <begin position="85"/>
        <end position="263"/>
    </location>
</feature>
<feature type="compositionally biased region" description="Acidic residues" evidence="1">
    <location>
        <begin position="133"/>
        <end position="143"/>
    </location>
</feature>
<feature type="compositionally biased region" description="Pro residues" evidence="1">
    <location>
        <begin position="558"/>
        <end position="570"/>
    </location>
</feature>
<feature type="region of interest" description="Disordered" evidence="1">
    <location>
        <begin position="519"/>
        <end position="579"/>
    </location>
</feature>
<sequence length="843" mass="89998">MADFIAVIRRAVDGLAENTPEMRVKVYERARGAVQRQLENMKPRPPEAMLQRQLEKLEAAIREVEGEHSEALPLDEPVAAVTALESAEEQTLHDESEPAPAPETAVEEPVDEAYAEPQAAEAADEPDHVEAAAPEEAEEEVAAEEPLSAEEPVPAEIPVAAETAVSPETSVPAETYWHPSHEEEAPAEEWHASEARDVAAEDVSTEHDGGEPPAAHRSEQADEDRADEQHPLEADEIAAAPAAVDSEEPEAEEAYEPVEPLQPITRGIDHASNRLVEPVADFDRPQEFVEHSREEPLQADAAAHFDPVWAEPVAETPAPPPKDAETEWAEEELRQYSQAAPVTADASARTFEEVISSLENAAPAAVMPAAKESFSWETAAFDDLPPIEASSNKKAPVASHFDDVDIFAEVHNGKPAPASAAPSEDWREAKALRGYDRRGSVAADDDDANPSMDIDQIVASKLQGKSFRMEPKRRRFGIGTVITLIFALILIGGGAYAGWMNREALVAMVDGLVSSAPSQATRNEAATPPAGSATPAQPGAVTPAQPTTPGAQNTPATPAQPNPNPNPNPNPQVASMNNDGAAANSKFTQRLLTDGTEVDSGPATVPGTPTAEGKSVAEQNVAAADTPPASAQGDVAPAETRTPNGPVASPQQTPPVGSSEKMFLYEERIGQSSPTAIEGSVVWSVQHEAGQDGRQEATVQGNVTVPERNLSALVTFKRNSDPSLPASHLVEIVFSVPPNFEGGSIDSVQRISMKRTEQDRGDALIAVPAKITDDFHMIALNDYPDARKANLDLMSTRNWIDIPITYRNGRRALLTMEKGGTGTDAFNTAIKEWTALGDVSTSQ</sequence>
<feature type="region of interest" description="Disordered" evidence="1">
    <location>
        <begin position="312"/>
        <end position="341"/>
    </location>
</feature>
<feature type="compositionally biased region" description="Basic and acidic residues" evidence="1">
    <location>
        <begin position="179"/>
        <end position="220"/>
    </location>
</feature>
<feature type="compositionally biased region" description="Low complexity" evidence="1">
    <location>
        <begin position="525"/>
        <end position="557"/>
    </location>
</feature>
<evidence type="ECO:0000256" key="1">
    <source>
        <dbReference type="SAM" id="MobiDB-lite"/>
    </source>
</evidence>
<organism evidence="3 4">
    <name type="scientific">Rhizobium beringeri</name>
    <dbReference type="NCBI Taxonomy" id="3019934"/>
    <lineage>
        <taxon>Bacteria</taxon>
        <taxon>Pseudomonadati</taxon>
        <taxon>Pseudomonadota</taxon>
        <taxon>Alphaproteobacteria</taxon>
        <taxon>Hyphomicrobiales</taxon>
        <taxon>Rhizobiaceae</taxon>
        <taxon>Rhizobium/Agrobacterium group</taxon>
        <taxon>Rhizobium</taxon>
    </lineage>
</organism>
<dbReference type="RefSeq" id="WP_130766522.1">
    <property type="nucleotide sequence ID" value="NZ_JBMFFI010000001.1"/>
</dbReference>
<name>A0ABY1XXN3_9HYPH</name>
<evidence type="ECO:0000256" key="2">
    <source>
        <dbReference type="SAM" id="Phobius"/>
    </source>
</evidence>
<evidence type="ECO:0000313" key="4">
    <source>
        <dbReference type="Proteomes" id="UP000291302"/>
    </source>
</evidence>
<dbReference type="EMBL" id="SILG01000001">
    <property type="protein sequence ID" value="TBE72284.1"/>
    <property type="molecule type" value="Genomic_DNA"/>
</dbReference>
<proteinExistence type="predicted"/>
<feature type="region of interest" description="Disordered" evidence="1">
    <location>
        <begin position="595"/>
        <end position="658"/>
    </location>
</feature>
<feature type="compositionally biased region" description="Acidic residues" evidence="1">
    <location>
        <begin position="105"/>
        <end position="114"/>
    </location>
</feature>
<comment type="caution">
    <text evidence="3">The sequence shown here is derived from an EMBL/GenBank/DDBJ whole genome shotgun (WGS) entry which is preliminary data.</text>
</comment>
<accession>A0ABY1XXN3</accession>
<keyword evidence="2" id="KW-1133">Transmembrane helix</keyword>
<dbReference type="Proteomes" id="UP000291302">
    <property type="component" value="Unassembled WGS sequence"/>
</dbReference>
<feature type="transmembrane region" description="Helical" evidence="2">
    <location>
        <begin position="476"/>
        <end position="499"/>
    </location>
</feature>
<gene>
    <name evidence="3" type="ORF">ELH03_16715</name>
</gene>
<evidence type="ECO:0000313" key="3">
    <source>
        <dbReference type="EMBL" id="TBE72284.1"/>
    </source>
</evidence>
<keyword evidence="4" id="KW-1185">Reference proteome</keyword>
<feature type="compositionally biased region" description="Acidic residues" evidence="1">
    <location>
        <begin position="245"/>
        <end position="256"/>
    </location>
</feature>
<keyword evidence="2" id="KW-0812">Transmembrane</keyword>
<feature type="compositionally biased region" description="Low complexity" evidence="1">
    <location>
        <begin position="144"/>
        <end position="156"/>
    </location>
</feature>
<protein>
    <submittedName>
        <fullName evidence="3">Uncharacterized protein</fullName>
    </submittedName>
</protein>
<reference evidence="3 4" key="1">
    <citation type="submission" date="2019-02" db="EMBL/GenBank/DDBJ databases">
        <title>The genomic architecture of introgression among sibling species of bacteria.</title>
        <authorList>
            <person name="Cavassim M.I.A."/>
            <person name="Moeskjaer S."/>
            <person name="Moslemi C."/>
            <person name="Fields B."/>
            <person name="Bachmann A."/>
            <person name="Vilhjalmsson B."/>
            <person name="Schierup M.H."/>
            <person name="Young J.P.W."/>
            <person name="Andersen S.U."/>
        </authorList>
    </citation>
    <scope>NUCLEOTIDE SEQUENCE [LARGE SCALE GENOMIC DNA]</scope>
    <source>
        <strain evidence="3 4">SM51</strain>
    </source>
</reference>
<keyword evidence="2" id="KW-0472">Membrane</keyword>